<dbReference type="InterPro" id="IPR051157">
    <property type="entry name" value="PDH/Transketolase"/>
</dbReference>
<dbReference type="PANTHER" id="PTHR43825">
    <property type="entry name" value="PYRUVATE DEHYDROGENASE E1 COMPONENT"/>
    <property type="match status" value="1"/>
</dbReference>
<evidence type="ECO:0000259" key="1">
    <source>
        <dbReference type="Pfam" id="PF02779"/>
    </source>
</evidence>
<reference evidence="3" key="1">
    <citation type="submission" date="2018-05" db="EMBL/GenBank/DDBJ databases">
        <authorList>
            <person name="Lanie J.A."/>
            <person name="Ng W.-L."/>
            <person name="Kazmierczak K.M."/>
            <person name="Andrzejewski T.M."/>
            <person name="Davidsen T.M."/>
            <person name="Wayne K.J."/>
            <person name="Tettelin H."/>
            <person name="Glass J.I."/>
            <person name="Rusch D."/>
            <person name="Podicherti R."/>
            <person name="Tsui H.-C.T."/>
            <person name="Winkler M.E."/>
        </authorList>
    </citation>
    <scope>NUCLEOTIDE SEQUENCE</scope>
</reference>
<gene>
    <name evidence="3" type="ORF">METZ01_LOCUS300934</name>
</gene>
<dbReference type="AlphaFoldDB" id="A0A382MHG5"/>
<evidence type="ECO:0000313" key="3">
    <source>
        <dbReference type="EMBL" id="SVC48080.1"/>
    </source>
</evidence>
<dbReference type="InterPro" id="IPR033248">
    <property type="entry name" value="Transketolase_C"/>
</dbReference>
<dbReference type="SUPFAM" id="SSF52518">
    <property type="entry name" value="Thiamin diphosphate-binding fold (THDP-binding)"/>
    <property type="match status" value="1"/>
</dbReference>
<proteinExistence type="predicted"/>
<dbReference type="InterPro" id="IPR009014">
    <property type="entry name" value="Transketo_C/PFOR_II"/>
</dbReference>
<dbReference type="PANTHER" id="PTHR43825:SF5">
    <property type="entry name" value="HYPOTHETICAL TRANSKETOLASE FAMILY PROTEIN"/>
    <property type="match status" value="1"/>
</dbReference>
<dbReference type="EMBL" id="UINC01093565">
    <property type="protein sequence ID" value="SVC48080.1"/>
    <property type="molecule type" value="Genomic_DNA"/>
</dbReference>
<dbReference type="Gene3D" id="3.40.50.920">
    <property type="match status" value="1"/>
</dbReference>
<dbReference type="SUPFAM" id="SSF52922">
    <property type="entry name" value="TK C-terminal domain-like"/>
    <property type="match status" value="1"/>
</dbReference>
<name>A0A382MHG5_9ZZZZ</name>
<evidence type="ECO:0000259" key="2">
    <source>
        <dbReference type="Pfam" id="PF02780"/>
    </source>
</evidence>
<sequence>ILPFLVFKCLEQIRNNICHNNLNVKLIGGGGGFSYSVQGISHNTSEDLSIMRSLPNMSVYNPGSKIETELAMHAIFDTQGPSFIRLGKAPENDFYEKKPKYKIGDGLLIKNGNDLTIFCSGNITEVVMDVRNKLKSNNINAKIVSLICLKPINSKSIISQISSKNVVTIEEHSEMGGLGTAIAEILMNNKLSHISFQKIALQDRCHKEIGSHNYLRKLNGLDSDSIVKKIIGLIKK</sequence>
<accession>A0A382MHG5</accession>
<evidence type="ECO:0008006" key="4">
    <source>
        <dbReference type="Google" id="ProtNLM"/>
    </source>
</evidence>
<protein>
    <recommendedName>
        <fullName evidence="4">Transketolase C-terminal domain-containing protein</fullName>
    </recommendedName>
</protein>
<dbReference type="InterPro" id="IPR029061">
    <property type="entry name" value="THDP-binding"/>
</dbReference>
<dbReference type="Pfam" id="PF02780">
    <property type="entry name" value="Transketolase_C"/>
    <property type="match status" value="1"/>
</dbReference>
<dbReference type="Gene3D" id="3.40.50.970">
    <property type="match status" value="1"/>
</dbReference>
<dbReference type="InterPro" id="IPR005475">
    <property type="entry name" value="Transketolase-like_Pyr-bd"/>
</dbReference>
<feature type="non-terminal residue" evidence="3">
    <location>
        <position position="1"/>
    </location>
</feature>
<dbReference type="CDD" id="cd07033">
    <property type="entry name" value="TPP_PYR_DXS_TK_like"/>
    <property type="match status" value="1"/>
</dbReference>
<organism evidence="3">
    <name type="scientific">marine metagenome</name>
    <dbReference type="NCBI Taxonomy" id="408172"/>
    <lineage>
        <taxon>unclassified sequences</taxon>
        <taxon>metagenomes</taxon>
        <taxon>ecological metagenomes</taxon>
    </lineage>
</organism>
<feature type="domain" description="Transketolase-like pyrimidine-binding" evidence="1">
    <location>
        <begin position="11"/>
        <end position="88"/>
    </location>
</feature>
<feature type="domain" description="Transketolase C-terminal" evidence="2">
    <location>
        <begin position="105"/>
        <end position="224"/>
    </location>
</feature>
<dbReference type="Pfam" id="PF02779">
    <property type="entry name" value="Transket_pyr"/>
    <property type="match status" value="1"/>
</dbReference>